<gene>
    <name evidence="2" type="ORF">MTBBW1_2710006</name>
</gene>
<keyword evidence="3" id="KW-1185">Reference proteome</keyword>
<keyword evidence="1" id="KW-0472">Membrane</keyword>
<name>A0A1W1HF54_9BACT</name>
<organism evidence="2 3">
    <name type="scientific">Desulfamplus magnetovallimortis</name>
    <dbReference type="NCBI Taxonomy" id="1246637"/>
    <lineage>
        <taxon>Bacteria</taxon>
        <taxon>Pseudomonadati</taxon>
        <taxon>Thermodesulfobacteriota</taxon>
        <taxon>Desulfobacteria</taxon>
        <taxon>Desulfobacterales</taxon>
        <taxon>Desulfobacteraceae</taxon>
        <taxon>Desulfamplus</taxon>
    </lineage>
</organism>
<evidence type="ECO:0000313" key="2">
    <source>
        <dbReference type="EMBL" id="SLM31119.1"/>
    </source>
</evidence>
<evidence type="ECO:0000313" key="3">
    <source>
        <dbReference type="Proteomes" id="UP000191931"/>
    </source>
</evidence>
<protein>
    <recommendedName>
        <fullName evidence="4">DUF3592 domain-containing protein</fullName>
    </recommendedName>
</protein>
<accession>A0A1W1HF54</accession>
<reference evidence="2 3" key="1">
    <citation type="submission" date="2017-03" db="EMBL/GenBank/DDBJ databases">
        <authorList>
            <person name="Afonso C.L."/>
            <person name="Miller P.J."/>
            <person name="Scott M.A."/>
            <person name="Spackman E."/>
            <person name="Goraichik I."/>
            <person name="Dimitrov K.M."/>
            <person name="Suarez D.L."/>
            <person name="Swayne D.E."/>
        </authorList>
    </citation>
    <scope>NUCLEOTIDE SEQUENCE [LARGE SCALE GENOMIC DNA]</scope>
    <source>
        <strain evidence="2">PRJEB14757</strain>
    </source>
</reference>
<dbReference type="Proteomes" id="UP000191931">
    <property type="component" value="Unassembled WGS sequence"/>
</dbReference>
<feature type="transmembrane region" description="Helical" evidence="1">
    <location>
        <begin position="38"/>
        <end position="60"/>
    </location>
</feature>
<keyword evidence="1" id="KW-1133">Transmembrane helix</keyword>
<evidence type="ECO:0000256" key="1">
    <source>
        <dbReference type="SAM" id="Phobius"/>
    </source>
</evidence>
<keyword evidence="1" id="KW-0812">Transmembrane</keyword>
<dbReference type="STRING" id="1246637.MTBBW1_2710006"/>
<evidence type="ECO:0008006" key="4">
    <source>
        <dbReference type="Google" id="ProtNLM"/>
    </source>
</evidence>
<proteinExistence type="predicted"/>
<dbReference type="AlphaFoldDB" id="A0A1W1HF54"/>
<sequence length="72" mass="8767">MIESRYVTRNLRRKDKITVVYDPDDPYENFVLEGRISLSYTVFFSMITSVIYFASMCLHYPDFRQYVFDKFK</sequence>
<dbReference type="EMBL" id="FWEV01000192">
    <property type="protein sequence ID" value="SLM31119.1"/>
    <property type="molecule type" value="Genomic_DNA"/>
</dbReference>